<dbReference type="AlphaFoldDB" id="A0A7T8KFU9"/>
<sequence length="62" mass="7096">MARKKLIKKLHRLHDLFRGVVGFTATEAKKRGEEGALSQGIANSFRCQCRKCFGHHRSRQNS</sequence>
<organism evidence="1 2">
    <name type="scientific">Caligus rogercresseyi</name>
    <name type="common">Sea louse</name>
    <dbReference type="NCBI Taxonomy" id="217165"/>
    <lineage>
        <taxon>Eukaryota</taxon>
        <taxon>Metazoa</taxon>
        <taxon>Ecdysozoa</taxon>
        <taxon>Arthropoda</taxon>
        <taxon>Crustacea</taxon>
        <taxon>Multicrustacea</taxon>
        <taxon>Hexanauplia</taxon>
        <taxon>Copepoda</taxon>
        <taxon>Siphonostomatoida</taxon>
        <taxon>Caligidae</taxon>
        <taxon>Caligus</taxon>
    </lineage>
</organism>
<keyword evidence="2" id="KW-1185">Reference proteome</keyword>
<proteinExistence type="predicted"/>
<name>A0A7T8KFU9_CALRO</name>
<protein>
    <submittedName>
        <fullName evidence="1">Uncharacterized protein</fullName>
    </submittedName>
</protein>
<gene>
    <name evidence="1" type="ORF">FKW44_007997</name>
</gene>
<reference evidence="2" key="1">
    <citation type="submission" date="2021-01" db="EMBL/GenBank/DDBJ databases">
        <title>Caligus Genome Assembly.</title>
        <authorList>
            <person name="Gallardo-Escarate C."/>
        </authorList>
    </citation>
    <scope>NUCLEOTIDE SEQUENCE [LARGE SCALE GENOMIC DNA]</scope>
</reference>
<evidence type="ECO:0000313" key="2">
    <source>
        <dbReference type="Proteomes" id="UP000595437"/>
    </source>
</evidence>
<dbReference type="Proteomes" id="UP000595437">
    <property type="component" value="Chromosome 5"/>
</dbReference>
<accession>A0A7T8KFU9</accession>
<dbReference type="EMBL" id="CP045894">
    <property type="protein sequence ID" value="QQP54983.1"/>
    <property type="molecule type" value="Genomic_DNA"/>
</dbReference>
<evidence type="ECO:0000313" key="1">
    <source>
        <dbReference type="EMBL" id="QQP54983.1"/>
    </source>
</evidence>